<dbReference type="KEGG" id="plon:Pla110_42480"/>
<evidence type="ECO:0000313" key="2">
    <source>
        <dbReference type="Proteomes" id="UP000317178"/>
    </source>
</evidence>
<dbReference type="RefSeq" id="WP_144998741.1">
    <property type="nucleotide sequence ID" value="NZ_CP036281.1"/>
</dbReference>
<dbReference type="EMBL" id="CP036281">
    <property type="protein sequence ID" value="QDU82490.1"/>
    <property type="molecule type" value="Genomic_DNA"/>
</dbReference>
<reference evidence="1 2" key="1">
    <citation type="submission" date="2019-02" db="EMBL/GenBank/DDBJ databases">
        <title>Deep-cultivation of Planctomycetes and their phenomic and genomic characterization uncovers novel biology.</title>
        <authorList>
            <person name="Wiegand S."/>
            <person name="Jogler M."/>
            <person name="Boedeker C."/>
            <person name="Pinto D."/>
            <person name="Vollmers J."/>
            <person name="Rivas-Marin E."/>
            <person name="Kohn T."/>
            <person name="Peeters S.H."/>
            <person name="Heuer A."/>
            <person name="Rast P."/>
            <person name="Oberbeckmann S."/>
            <person name="Bunk B."/>
            <person name="Jeske O."/>
            <person name="Meyerdierks A."/>
            <person name="Storesund J.E."/>
            <person name="Kallscheuer N."/>
            <person name="Luecker S."/>
            <person name="Lage O.M."/>
            <person name="Pohl T."/>
            <person name="Merkel B.J."/>
            <person name="Hornburger P."/>
            <person name="Mueller R.-W."/>
            <person name="Bruemmer F."/>
            <person name="Labrenz M."/>
            <person name="Spormann A.M."/>
            <person name="Op den Camp H."/>
            <person name="Overmann J."/>
            <person name="Amann R."/>
            <person name="Jetten M.S.M."/>
            <person name="Mascher T."/>
            <person name="Medema M.H."/>
            <person name="Devos D.P."/>
            <person name="Kaster A.-K."/>
            <person name="Ovreas L."/>
            <person name="Rohde M."/>
            <person name="Galperin M.Y."/>
            <person name="Jogler C."/>
        </authorList>
    </citation>
    <scope>NUCLEOTIDE SEQUENCE [LARGE SCALE GENOMIC DNA]</scope>
    <source>
        <strain evidence="1 2">Pla110</strain>
    </source>
</reference>
<accession>A0A518CTD3</accession>
<gene>
    <name evidence="1" type="ORF">Pla110_42480</name>
</gene>
<dbReference type="Proteomes" id="UP000317178">
    <property type="component" value="Chromosome"/>
</dbReference>
<protein>
    <submittedName>
        <fullName evidence="1">Uncharacterized protein</fullName>
    </submittedName>
</protein>
<name>A0A518CTD3_9PLAN</name>
<sequence length="296" mass="34020">MKFNINTQCGHGQICLVMFLMFILEGCHEPQSPSQINTVAETEPKNLLKTSIVGVLYDFECKDRTGSKLYGEHEIVCEWGQEILYCGGNTSFGSYSEPWPTEVTFKWMTHDKVPTGKVVSKKLPSVSLERWKNVYVVCILFLPEDKIAIKEFTKKEYDDKQAIPNFWSQNQPTYSVGVKNNTKQDITDLTLRFGKYYIFQETIAPLRAPNQSNPTGWKGKHYFPFPVTDTAVLSWTTAESKVHEKTIKMNETLPKDLNGQTLGFIINPDNSVKFQVKPSSEFQKWGNERYIWDKSK</sequence>
<keyword evidence="2" id="KW-1185">Reference proteome</keyword>
<evidence type="ECO:0000313" key="1">
    <source>
        <dbReference type="EMBL" id="QDU82490.1"/>
    </source>
</evidence>
<dbReference type="AlphaFoldDB" id="A0A518CTD3"/>
<proteinExistence type="predicted"/>
<organism evidence="1 2">
    <name type="scientific">Polystyrenella longa</name>
    <dbReference type="NCBI Taxonomy" id="2528007"/>
    <lineage>
        <taxon>Bacteria</taxon>
        <taxon>Pseudomonadati</taxon>
        <taxon>Planctomycetota</taxon>
        <taxon>Planctomycetia</taxon>
        <taxon>Planctomycetales</taxon>
        <taxon>Planctomycetaceae</taxon>
        <taxon>Polystyrenella</taxon>
    </lineage>
</organism>